<comment type="caution">
    <text evidence="1">The sequence shown here is derived from an EMBL/GenBank/DDBJ whole genome shotgun (WGS) entry which is preliminary data.</text>
</comment>
<reference evidence="1 2" key="1">
    <citation type="submission" date="2015-10" db="EMBL/GenBank/DDBJ databases">
        <title>Metagenome-Assembled Genomes uncover a global brackish microbiome.</title>
        <authorList>
            <person name="Hugerth L.W."/>
            <person name="Larsson J."/>
            <person name="Alneberg J."/>
            <person name="Lindh M.V."/>
            <person name="Legrand C."/>
            <person name="Pinhassi J."/>
            <person name="Andersson A.F."/>
        </authorList>
    </citation>
    <scope>NUCLEOTIDE SEQUENCE [LARGE SCALE GENOMIC DNA]</scope>
    <source>
        <strain evidence="1">BACL18 MAG-120507-bin52</strain>
    </source>
</reference>
<organism evidence="1 2">
    <name type="scientific">Verrucomicrobia subdivision 6 bacterium BACL9 MAG-120507-bin52</name>
    <dbReference type="NCBI Taxonomy" id="1655590"/>
    <lineage>
        <taxon>Bacteria</taxon>
        <taxon>Pseudomonadati</taxon>
        <taxon>Verrucomicrobiota</taxon>
        <taxon>Verrucomicrobiia</taxon>
        <taxon>Verrucomicrobiales</taxon>
        <taxon>Verrucomicrobia subdivision 6</taxon>
    </lineage>
</organism>
<sequence>MDRAGDGVLHLFFGSGRVTFELWRLTVFCSRGYAISVTALSGAERGFAGLFTGKSAGLSQNWATSLGIEFAT</sequence>
<name>A0A0R2RAQ6_9BACT</name>
<evidence type="ECO:0000313" key="1">
    <source>
        <dbReference type="EMBL" id="KRO58242.1"/>
    </source>
</evidence>
<accession>A0A0R2RAQ6</accession>
<proteinExistence type="predicted"/>
<dbReference type="EMBL" id="LIBO01000449">
    <property type="protein sequence ID" value="KRO58242.1"/>
    <property type="molecule type" value="Genomic_DNA"/>
</dbReference>
<dbReference type="AlphaFoldDB" id="A0A0R2RAQ6"/>
<protein>
    <submittedName>
        <fullName evidence="1">Uncharacterized protein</fullName>
    </submittedName>
</protein>
<gene>
    <name evidence="1" type="ORF">ABR82_04240</name>
</gene>
<dbReference type="Proteomes" id="UP000051269">
    <property type="component" value="Unassembled WGS sequence"/>
</dbReference>
<evidence type="ECO:0000313" key="2">
    <source>
        <dbReference type="Proteomes" id="UP000051269"/>
    </source>
</evidence>